<evidence type="ECO:0000313" key="4">
    <source>
        <dbReference type="EMBL" id="KAI5424410.1"/>
    </source>
</evidence>
<dbReference type="Proteomes" id="UP001058974">
    <property type="component" value="Chromosome 3"/>
</dbReference>
<evidence type="ECO:0000256" key="1">
    <source>
        <dbReference type="ARBA" id="ARBA00022980"/>
    </source>
</evidence>
<evidence type="ECO:0000256" key="3">
    <source>
        <dbReference type="SAM" id="MobiDB-lite"/>
    </source>
</evidence>
<keyword evidence="1" id="KW-0689">Ribosomal protein</keyword>
<keyword evidence="2" id="KW-0687">Ribonucleoprotein</keyword>
<proteinExistence type="predicted"/>
<evidence type="ECO:0000313" key="5">
    <source>
        <dbReference type="Proteomes" id="UP001058974"/>
    </source>
</evidence>
<dbReference type="PANTHER" id="PTHR37264:SF1">
    <property type="entry name" value="RIBOSOMAL PROTEIN L31"/>
    <property type="match status" value="1"/>
</dbReference>
<dbReference type="Gramene" id="Psat03G0055500-T1">
    <property type="protein sequence ID" value="KAI5424410.1"/>
    <property type="gene ID" value="KIW84_030555"/>
</dbReference>
<dbReference type="InterPro" id="IPR034704">
    <property type="entry name" value="Ribosomal_bL28/bL31-like_sf"/>
</dbReference>
<sequence length="84" mass="9815">MSANLWSRKSEDGDEMKKGVHPQKQWISYVTQSGRLMHVMMTKIHPVGKVYHFRAKRQMAESLGQIAKFRRRFGLENPEAAEKK</sequence>
<dbReference type="SUPFAM" id="SSF143800">
    <property type="entry name" value="L28p-like"/>
    <property type="match status" value="1"/>
</dbReference>
<comment type="caution">
    <text evidence="4">The sequence shown here is derived from an EMBL/GenBank/DDBJ whole genome shotgun (WGS) entry which is preliminary data.</text>
</comment>
<dbReference type="CDD" id="cd23697">
    <property type="entry name" value="At5g55125"/>
    <property type="match status" value="1"/>
</dbReference>
<gene>
    <name evidence="4" type="ORF">KIW84_030555</name>
</gene>
<dbReference type="GO" id="GO:1990904">
    <property type="term" value="C:ribonucleoprotein complex"/>
    <property type="evidence" value="ECO:0007669"/>
    <property type="project" value="UniProtKB-KW"/>
</dbReference>
<reference evidence="4 5" key="1">
    <citation type="journal article" date="2022" name="Nat. Genet.">
        <title>Improved pea reference genome and pan-genome highlight genomic features and evolutionary characteristics.</title>
        <authorList>
            <person name="Yang T."/>
            <person name="Liu R."/>
            <person name="Luo Y."/>
            <person name="Hu S."/>
            <person name="Wang D."/>
            <person name="Wang C."/>
            <person name="Pandey M.K."/>
            <person name="Ge S."/>
            <person name="Xu Q."/>
            <person name="Li N."/>
            <person name="Li G."/>
            <person name="Huang Y."/>
            <person name="Saxena R.K."/>
            <person name="Ji Y."/>
            <person name="Li M."/>
            <person name="Yan X."/>
            <person name="He Y."/>
            <person name="Liu Y."/>
            <person name="Wang X."/>
            <person name="Xiang C."/>
            <person name="Varshney R.K."/>
            <person name="Ding H."/>
            <person name="Gao S."/>
            <person name="Zong X."/>
        </authorList>
    </citation>
    <scope>NUCLEOTIDE SEQUENCE [LARGE SCALE GENOMIC DNA]</scope>
    <source>
        <strain evidence="4 5">cv. Zhongwan 6</strain>
    </source>
</reference>
<dbReference type="AlphaFoldDB" id="A0A9D4XSX7"/>
<keyword evidence="5" id="KW-1185">Reference proteome</keyword>
<name>A0A9D4XSX7_PEA</name>
<dbReference type="EMBL" id="JAMSHJ010000003">
    <property type="protein sequence ID" value="KAI5424410.1"/>
    <property type="molecule type" value="Genomic_DNA"/>
</dbReference>
<dbReference type="GO" id="GO:0005840">
    <property type="term" value="C:ribosome"/>
    <property type="evidence" value="ECO:0007669"/>
    <property type="project" value="UniProtKB-KW"/>
</dbReference>
<feature type="compositionally biased region" description="Basic and acidic residues" evidence="3">
    <location>
        <begin position="8"/>
        <end position="18"/>
    </location>
</feature>
<accession>A0A9D4XSX7</accession>
<organism evidence="4 5">
    <name type="scientific">Pisum sativum</name>
    <name type="common">Garden pea</name>
    <name type="synonym">Lathyrus oleraceus</name>
    <dbReference type="NCBI Taxonomy" id="3888"/>
    <lineage>
        <taxon>Eukaryota</taxon>
        <taxon>Viridiplantae</taxon>
        <taxon>Streptophyta</taxon>
        <taxon>Embryophyta</taxon>
        <taxon>Tracheophyta</taxon>
        <taxon>Spermatophyta</taxon>
        <taxon>Magnoliopsida</taxon>
        <taxon>eudicotyledons</taxon>
        <taxon>Gunneridae</taxon>
        <taxon>Pentapetalae</taxon>
        <taxon>rosids</taxon>
        <taxon>fabids</taxon>
        <taxon>Fabales</taxon>
        <taxon>Fabaceae</taxon>
        <taxon>Papilionoideae</taxon>
        <taxon>50 kb inversion clade</taxon>
        <taxon>NPAAA clade</taxon>
        <taxon>Hologalegina</taxon>
        <taxon>IRL clade</taxon>
        <taxon>Fabeae</taxon>
        <taxon>Lathyrus</taxon>
    </lineage>
</organism>
<evidence type="ECO:0000256" key="2">
    <source>
        <dbReference type="ARBA" id="ARBA00023274"/>
    </source>
</evidence>
<evidence type="ECO:0008006" key="6">
    <source>
        <dbReference type="Google" id="ProtNLM"/>
    </source>
</evidence>
<dbReference type="PANTHER" id="PTHR37264">
    <property type="entry name" value="RIBOSOMAL PROTEIN L31"/>
    <property type="match status" value="1"/>
</dbReference>
<feature type="region of interest" description="Disordered" evidence="3">
    <location>
        <begin position="1"/>
        <end position="22"/>
    </location>
</feature>
<protein>
    <recommendedName>
        <fullName evidence="6">Ribosomal protein L31</fullName>
    </recommendedName>
</protein>